<gene>
    <name evidence="2" type="primary">Fra10ac1</name>
    <name evidence="2" type="ORF">GWK47_042117</name>
</gene>
<evidence type="ECO:0000313" key="3">
    <source>
        <dbReference type="Proteomes" id="UP000770661"/>
    </source>
</evidence>
<dbReference type="EMBL" id="JACEEZ010007827">
    <property type="protein sequence ID" value="KAG0723703.1"/>
    <property type="molecule type" value="Genomic_DNA"/>
</dbReference>
<feature type="compositionally biased region" description="Basic and acidic residues" evidence="1">
    <location>
        <begin position="79"/>
        <end position="92"/>
    </location>
</feature>
<dbReference type="OrthoDB" id="197967at2759"/>
<feature type="compositionally biased region" description="Basic and acidic residues" evidence="1">
    <location>
        <begin position="112"/>
        <end position="135"/>
    </location>
</feature>
<name>A0A8J4YBN8_CHIOP</name>
<comment type="caution">
    <text evidence="2">The sequence shown here is derived from an EMBL/GenBank/DDBJ whole genome shotgun (WGS) entry which is preliminary data.</text>
</comment>
<organism evidence="2 3">
    <name type="scientific">Chionoecetes opilio</name>
    <name type="common">Atlantic snow crab</name>
    <name type="synonym">Cancer opilio</name>
    <dbReference type="NCBI Taxonomy" id="41210"/>
    <lineage>
        <taxon>Eukaryota</taxon>
        <taxon>Metazoa</taxon>
        <taxon>Ecdysozoa</taxon>
        <taxon>Arthropoda</taxon>
        <taxon>Crustacea</taxon>
        <taxon>Multicrustacea</taxon>
        <taxon>Malacostraca</taxon>
        <taxon>Eumalacostraca</taxon>
        <taxon>Eucarida</taxon>
        <taxon>Decapoda</taxon>
        <taxon>Pleocyemata</taxon>
        <taxon>Brachyura</taxon>
        <taxon>Eubrachyura</taxon>
        <taxon>Majoidea</taxon>
        <taxon>Majidae</taxon>
        <taxon>Chionoecetes</taxon>
    </lineage>
</organism>
<dbReference type="AlphaFoldDB" id="A0A8J4YBN8"/>
<protein>
    <submittedName>
        <fullName evidence="2">Protein FRA10AC1</fullName>
    </submittedName>
</protein>
<keyword evidence="3" id="KW-1185">Reference proteome</keyword>
<dbReference type="InterPro" id="IPR019129">
    <property type="entry name" value="Folate-sensitive_fs_Fra10Ac1"/>
</dbReference>
<accession>A0A8J4YBN8</accession>
<feature type="region of interest" description="Disordered" evidence="1">
    <location>
        <begin position="70"/>
        <end position="136"/>
    </location>
</feature>
<evidence type="ECO:0000313" key="2">
    <source>
        <dbReference type="EMBL" id="KAG0723703.1"/>
    </source>
</evidence>
<sequence>MRWRIETEVIGGEGQFTCGEKRCLEQEGLRTWEMNFSYLEQGVKKNALVKLRLCHNCSYKVNYHHKRREVTKLRKRKHREDPEKRQKKRKEEAEEGTEEAQEGSSGSGEAEAEAKASLDDIWKGPAKLTDEKSRDDEFEEYLEDLFL</sequence>
<proteinExistence type="predicted"/>
<reference evidence="2" key="1">
    <citation type="submission" date="2020-07" db="EMBL/GenBank/DDBJ databases">
        <title>The High-quality genome of the commercially important snow crab, Chionoecetes opilio.</title>
        <authorList>
            <person name="Jeong J.-H."/>
            <person name="Ryu S."/>
        </authorList>
    </citation>
    <scope>NUCLEOTIDE SEQUENCE</scope>
    <source>
        <strain evidence="2">MADBK_172401_WGS</strain>
        <tissue evidence="2">Digestive gland</tissue>
    </source>
</reference>
<dbReference type="Pfam" id="PF09725">
    <property type="entry name" value="Fra10Ac1"/>
    <property type="match status" value="1"/>
</dbReference>
<evidence type="ECO:0000256" key="1">
    <source>
        <dbReference type="SAM" id="MobiDB-lite"/>
    </source>
</evidence>
<dbReference type="Proteomes" id="UP000770661">
    <property type="component" value="Unassembled WGS sequence"/>
</dbReference>